<protein>
    <submittedName>
        <fullName evidence="4">RHTO0S02e07844g1_1</fullName>
    </submittedName>
</protein>
<dbReference type="GO" id="GO:0051082">
    <property type="term" value="F:unfolded protein binding"/>
    <property type="evidence" value="ECO:0007669"/>
    <property type="project" value="InterPro"/>
</dbReference>
<dbReference type="FunFam" id="1.10.287.370:FF:000002">
    <property type="entry name" value="Prefoldin subunit 2"/>
    <property type="match status" value="1"/>
</dbReference>
<proteinExistence type="inferred from homology"/>
<dbReference type="GO" id="GO:0016272">
    <property type="term" value="C:prefoldin complex"/>
    <property type="evidence" value="ECO:0007669"/>
    <property type="project" value="InterPro"/>
</dbReference>
<feature type="coiled-coil region" evidence="3">
    <location>
        <begin position="18"/>
        <end position="52"/>
    </location>
</feature>
<dbReference type="CDD" id="cd23163">
    <property type="entry name" value="Prefoldin_2"/>
    <property type="match status" value="1"/>
</dbReference>
<evidence type="ECO:0000313" key="4">
    <source>
        <dbReference type="EMBL" id="CDR36864.1"/>
    </source>
</evidence>
<dbReference type="AlphaFoldDB" id="A0A061AND7"/>
<reference evidence="4" key="1">
    <citation type="journal article" date="2014" name="Genome Announc.">
        <title>Draft genome sequence of Rhodosporidium toruloides CECT1137, an oleaginous yeast of biotechnological interest.</title>
        <authorList>
            <person name="Morin N."/>
            <person name="Calcas X."/>
            <person name="Devillers H."/>
            <person name="Durrens P."/>
            <person name="Sherman D.J."/>
            <person name="Nicaud J.-M."/>
            <person name="Neuveglise C."/>
        </authorList>
    </citation>
    <scope>NUCLEOTIDE SEQUENCE</scope>
    <source>
        <strain evidence="4">CECT1137</strain>
    </source>
</reference>
<dbReference type="Gene3D" id="1.10.287.370">
    <property type="match status" value="1"/>
</dbReference>
<dbReference type="InterPro" id="IPR002777">
    <property type="entry name" value="PFD_beta-like"/>
</dbReference>
<keyword evidence="2" id="KW-0143">Chaperone</keyword>
<evidence type="ECO:0000256" key="2">
    <source>
        <dbReference type="ARBA" id="ARBA00023186"/>
    </source>
</evidence>
<dbReference type="PANTHER" id="PTHR13303">
    <property type="entry name" value="PREFOLDIN SUBUNIT 2"/>
    <property type="match status" value="1"/>
</dbReference>
<organism evidence="4">
    <name type="scientific">Rhodotorula toruloides</name>
    <name type="common">Yeast</name>
    <name type="synonym">Rhodosporidium toruloides</name>
    <dbReference type="NCBI Taxonomy" id="5286"/>
    <lineage>
        <taxon>Eukaryota</taxon>
        <taxon>Fungi</taxon>
        <taxon>Dikarya</taxon>
        <taxon>Basidiomycota</taxon>
        <taxon>Pucciniomycotina</taxon>
        <taxon>Microbotryomycetes</taxon>
        <taxon>Sporidiobolales</taxon>
        <taxon>Sporidiobolaceae</taxon>
        <taxon>Rhodotorula</taxon>
    </lineage>
</organism>
<keyword evidence="3" id="KW-0175">Coiled coil</keyword>
<dbReference type="OrthoDB" id="29646at2759"/>
<name>A0A061AND7_RHOTO</name>
<dbReference type="InterPro" id="IPR009053">
    <property type="entry name" value="Prefoldin"/>
</dbReference>
<dbReference type="GO" id="GO:0006457">
    <property type="term" value="P:protein folding"/>
    <property type="evidence" value="ECO:0007669"/>
    <property type="project" value="InterPro"/>
</dbReference>
<evidence type="ECO:0000256" key="1">
    <source>
        <dbReference type="ARBA" id="ARBA00008045"/>
    </source>
</evidence>
<dbReference type="EMBL" id="LK052937">
    <property type="protein sequence ID" value="CDR36864.1"/>
    <property type="molecule type" value="Genomic_DNA"/>
</dbReference>
<dbReference type="SUPFAM" id="SSF46579">
    <property type="entry name" value="Prefoldin"/>
    <property type="match status" value="1"/>
</dbReference>
<sequence length="120" mass="13671">MASTGSKAPTDQEIAVQLRQRQGELQALVQKITELEREAEEHSLVIETLQEAHQSTPDRKCFRLVGGVLVERTVKDVLPQLEGQFEQLKGVLETLTGQYKTKESAFAQWQRDNNIVIRQR</sequence>
<gene>
    <name evidence="4" type="ORF">RHTO0S_02e07844g</name>
</gene>
<dbReference type="InterPro" id="IPR027235">
    <property type="entry name" value="PFD2"/>
</dbReference>
<comment type="similarity">
    <text evidence="1">Belongs to the prefoldin subunit beta family.</text>
</comment>
<accession>A0A061AND7</accession>
<dbReference type="Pfam" id="PF01920">
    <property type="entry name" value="Prefoldin_2"/>
    <property type="match status" value="1"/>
</dbReference>
<evidence type="ECO:0000256" key="3">
    <source>
        <dbReference type="SAM" id="Coils"/>
    </source>
</evidence>